<dbReference type="Proteomes" id="UP001589590">
    <property type="component" value="Unassembled WGS sequence"/>
</dbReference>
<dbReference type="PROSITE" id="PS52015">
    <property type="entry name" value="TONB_CTD"/>
    <property type="match status" value="1"/>
</dbReference>
<evidence type="ECO:0000313" key="4">
    <source>
        <dbReference type="Proteomes" id="UP001589590"/>
    </source>
</evidence>
<protein>
    <submittedName>
        <fullName evidence="3">Energy transducer TonB</fullName>
    </submittedName>
</protein>
<feature type="domain" description="TonB C-terminal" evidence="2">
    <location>
        <begin position="152"/>
        <end position="242"/>
    </location>
</feature>
<dbReference type="InterPro" id="IPR051045">
    <property type="entry name" value="TonB-dependent_transducer"/>
</dbReference>
<keyword evidence="1" id="KW-1133">Transmembrane helix</keyword>
<organism evidence="3 4">
    <name type="scientific">Algibacter miyuki</name>
    <dbReference type="NCBI Taxonomy" id="1306933"/>
    <lineage>
        <taxon>Bacteria</taxon>
        <taxon>Pseudomonadati</taxon>
        <taxon>Bacteroidota</taxon>
        <taxon>Flavobacteriia</taxon>
        <taxon>Flavobacteriales</taxon>
        <taxon>Flavobacteriaceae</taxon>
        <taxon>Algibacter</taxon>
    </lineage>
</organism>
<dbReference type="InterPro" id="IPR037682">
    <property type="entry name" value="TonB_C"/>
</dbReference>
<dbReference type="EMBL" id="JBHMFA010000009">
    <property type="protein sequence ID" value="MFB9105926.1"/>
    <property type="molecule type" value="Genomic_DNA"/>
</dbReference>
<keyword evidence="4" id="KW-1185">Reference proteome</keyword>
<feature type="transmembrane region" description="Helical" evidence="1">
    <location>
        <begin position="16"/>
        <end position="34"/>
    </location>
</feature>
<evidence type="ECO:0000313" key="3">
    <source>
        <dbReference type="EMBL" id="MFB9105926.1"/>
    </source>
</evidence>
<comment type="caution">
    <text evidence="3">The sequence shown here is derived from an EMBL/GenBank/DDBJ whole genome shotgun (WGS) entry which is preliminary data.</text>
</comment>
<dbReference type="SUPFAM" id="SSF74653">
    <property type="entry name" value="TolA/TonB C-terminal domain"/>
    <property type="match status" value="1"/>
</dbReference>
<sequence length="242" mass="26969">MEVKKNPEIEVGRNSSLYFAIGLNLMLFLSWLALEHKTYVYEDVAVETVNMEVIYEEDIPIITSKIPPAPAPPPIVVSQSIEIVDDMVEIEETVIESTETGQDDAISEHIVAVGDVIVERMEEEVEVAFAVIEEVPVFPGCEGLDRAQTKACFQKKMQAHVVKNFNYPQTALDMGIQGRVSVVFIINSEGVTTNVRSRGPDKILEVEAERIISLLPKMQPGKQRGKAVKVAYAVPIFFKYES</sequence>
<keyword evidence="1" id="KW-0472">Membrane</keyword>
<accession>A0ABV5H381</accession>
<dbReference type="PANTHER" id="PTHR33446:SF2">
    <property type="entry name" value="PROTEIN TONB"/>
    <property type="match status" value="1"/>
</dbReference>
<dbReference type="PANTHER" id="PTHR33446">
    <property type="entry name" value="PROTEIN TONB-RELATED"/>
    <property type="match status" value="1"/>
</dbReference>
<proteinExistence type="predicted"/>
<dbReference type="Gene3D" id="3.30.1150.10">
    <property type="match status" value="1"/>
</dbReference>
<evidence type="ECO:0000256" key="1">
    <source>
        <dbReference type="SAM" id="Phobius"/>
    </source>
</evidence>
<name>A0ABV5H381_9FLAO</name>
<dbReference type="Pfam" id="PF03544">
    <property type="entry name" value="TonB_C"/>
    <property type="match status" value="1"/>
</dbReference>
<reference evidence="3 4" key="1">
    <citation type="submission" date="2024-09" db="EMBL/GenBank/DDBJ databases">
        <authorList>
            <person name="Sun Q."/>
            <person name="Mori K."/>
        </authorList>
    </citation>
    <scope>NUCLEOTIDE SEQUENCE [LARGE SCALE GENOMIC DNA]</scope>
    <source>
        <strain evidence="3 4">CECT 8300</strain>
    </source>
</reference>
<keyword evidence="1" id="KW-0812">Transmembrane</keyword>
<dbReference type="RefSeq" id="WP_290272392.1">
    <property type="nucleotide sequence ID" value="NZ_JAUFQP010000013.1"/>
</dbReference>
<gene>
    <name evidence="3" type="ORF">ACFFU1_13545</name>
</gene>
<evidence type="ECO:0000259" key="2">
    <source>
        <dbReference type="PROSITE" id="PS52015"/>
    </source>
</evidence>